<protein>
    <recommendedName>
        <fullName evidence="8">t-SNARE coiled-coil homology domain-containing protein</fullName>
    </recommendedName>
</protein>
<dbReference type="InterPro" id="IPR006012">
    <property type="entry name" value="Syntaxin/epimorphin_CS"/>
</dbReference>
<comment type="subcellular location">
    <subcellularLocation>
        <location evidence="1">Membrane</location>
        <topology evidence="1">Single-pass type IV membrane protein</topology>
    </subcellularLocation>
</comment>
<dbReference type="InterPro" id="IPR000727">
    <property type="entry name" value="T_SNARE_dom"/>
</dbReference>
<dbReference type="AlphaFoldDB" id="K3WPF2"/>
<dbReference type="InterPro" id="IPR010989">
    <property type="entry name" value="SNARE"/>
</dbReference>
<dbReference type="OMA" id="HERHSAV"/>
<dbReference type="SMART" id="SM00397">
    <property type="entry name" value="t_SNARE"/>
    <property type="match status" value="1"/>
</dbReference>
<evidence type="ECO:0000256" key="3">
    <source>
        <dbReference type="ARBA" id="ARBA00022448"/>
    </source>
</evidence>
<organism evidence="9 10">
    <name type="scientific">Globisporangium ultimum (strain ATCC 200006 / CBS 805.95 / DAOM BR144)</name>
    <name type="common">Pythium ultimum</name>
    <dbReference type="NCBI Taxonomy" id="431595"/>
    <lineage>
        <taxon>Eukaryota</taxon>
        <taxon>Sar</taxon>
        <taxon>Stramenopiles</taxon>
        <taxon>Oomycota</taxon>
        <taxon>Peronosporomycetes</taxon>
        <taxon>Pythiales</taxon>
        <taxon>Pythiaceae</taxon>
        <taxon>Globisporangium</taxon>
    </lineage>
</organism>
<evidence type="ECO:0000313" key="10">
    <source>
        <dbReference type="Proteomes" id="UP000019132"/>
    </source>
</evidence>
<evidence type="ECO:0000256" key="7">
    <source>
        <dbReference type="SAM" id="Phobius"/>
    </source>
</evidence>
<keyword evidence="6 7" id="KW-0472">Membrane</keyword>
<dbReference type="GO" id="GO:0000149">
    <property type="term" value="F:SNARE binding"/>
    <property type="evidence" value="ECO:0007669"/>
    <property type="project" value="TreeGrafter"/>
</dbReference>
<keyword evidence="3" id="KW-0813">Transport</keyword>
<dbReference type="GO" id="GO:0048278">
    <property type="term" value="P:vesicle docking"/>
    <property type="evidence" value="ECO:0007669"/>
    <property type="project" value="TreeGrafter"/>
</dbReference>
<evidence type="ECO:0000256" key="4">
    <source>
        <dbReference type="ARBA" id="ARBA00022692"/>
    </source>
</evidence>
<dbReference type="GO" id="GO:0006886">
    <property type="term" value="P:intracellular protein transport"/>
    <property type="evidence" value="ECO:0007669"/>
    <property type="project" value="InterPro"/>
</dbReference>
<dbReference type="EnsemblProtists" id="PYU1_T006844">
    <property type="protein sequence ID" value="PYU1_T006844"/>
    <property type="gene ID" value="PYU1_G006830"/>
</dbReference>
<dbReference type="GO" id="GO:0005484">
    <property type="term" value="F:SNAP receptor activity"/>
    <property type="evidence" value="ECO:0007669"/>
    <property type="project" value="InterPro"/>
</dbReference>
<dbReference type="GO" id="GO:0012505">
    <property type="term" value="C:endomembrane system"/>
    <property type="evidence" value="ECO:0007669"/>
    <property type="project" value="TreeGrafter"/>
</dbReference>
<comment type="similarity">
    <text evidence="2">Belongs to the syntaxin family.</text>
</comment>
<dbReference type="SUPFAM" id="SSF47661">
    <property type="entry name" value="t-snare proteins"/>
    <property type="match status" value="1"/>
</dbReference>
<dbReference type="GO" id="GO:0005886">
    <property type="term" value="C:plasma membrane"/>
    <property type="evidence" value="ECO:0007669"/>
    <property type="project" value="TreeGrafter"/>
</dbReference>
<sequence>MCATLTKKFMDCMKEYQKAQQKYKTDMKNKVKRQVQIVKPDASEAEIDAVMRSADPGSIYKSAILQGAADSIKDVYINCQDKYQDVLRLEQSVAELHQMFLDLALLVEQQGEMLDQIEFQVRTAANYVEQGNQEVSKALKSQKSARKKKCCLLFVGITIILIIVLVAAFK</sequence>
<dbReference type="Pfam" id="PF00804">
    <property type="entry name" value="Syntaxin"/>
    <property type="match status" value="1"/>
</dbReference>
<evidence type="ECO:0000256" key="2">
    <source>
        <dbReference type="ARBA" id="ARBA00009063"/>
    </source>
</evidence>
<dbReference type="InterPro" id="IPR045242">
    <property type="entry name" value="Syntaxin"/>
</dbReference>
<dbReference type="GO" id="GO:0031201">
    <property type="term" value="C:SNARE complex"/>
    <property type="evidence" value="ECO:0007669"/>
    <property type="project" value="TreeGrafter"/>
</dbReference>
<dbReference type="GO" id="GO:0006887">
    <property type="term" value="P:exocytosis"/>
    <property type="evidence" value="ECO:0007669"/>
    <property type="project" value="TreeGrafter"/>
</dbReference>
<dbReference type="CDD" id="cd15848">
    <property type="entry name" value="SNARE_syntaxin1-like"/>
    <property type="match status" value="1"/>
</dbReference>
<dbReference type="STRING" id="431595.K3WPF2"/>
<keyword evidence="10" id="KW-1185">Reference proteome</keyword>
<evidence type="ECO:0000256" key="5">
    <source>
        <dbReference type="ARBA" id="ARBA00022989"/>
    </source>
</evidence>
<dbReference type="Gene3D" id="1.20.58.70">
    <property type="match status" value="1"/>
</dbReference>
<dbReference type="Pfam" id="PF05739">
    <property type="entry name" value="SNARE"/>
    <property type="match status" value="1"/>
</dbReference>
<proteinExistence type="inferred from homology"/>
<evidence type="ECO:0000259" key="8">
    <source>
        <dbReference type="PROSITE" id="PS50192"/>
    </source>
</evidence>
<keyword evidence="5 7" id="KW-1133">Transmembrane helix</keyword>
<evidence type="ECO:0000256" key="6">
    <source>
        <dbReference type="ARBA" id="ARBA00023136"/>
    </source>
</evidence>
<dbReference type="VEuPathDB" id="FungiDB:PYU1_G006830"/>
<dbReference type="GO" id="GO:0006906">
    <property type="term" value="P:vesicle fusion"/>
    <property type="evidence" value="ECO:0007669"/>
    <property type="project" value="TreeGrafter"/>
</dbReference>
<reference evidence="9" key="3">
    <citation type="submission" date="2015-02" db="UniProtKB">
        <authorList>
            <consortium name="EnsemblProtists"/>
        </authorList>
    </citation>
    <scope>IDENTIFICATION</scope>
    <source>
        <strain evidence="9">DAOM BR144</strain>
    </source>
</reference>
<dbReference type="FunFam" id="1.20.5.110:FF:000008">
    <property type="entry name" value="Syntaxin 132"/>
    <property type="match status" value="1"/>
</dbReference>
<name>K3WPF2_GLOUD</name>
<dbReference type="HOGENOM" id="CLU_042423_5_0_1"/>
<dbReference type="PROSITE" id="PS50192">
    <property type="entry name" value="T_SNARE"/>
    <property type="match status" value="1"/>
</dbReference>
<evidence type="ECO:0000313" key="9">
    <source>
        <dbReference type="EnsemblProtists" id="PYU1_T006844"/>
    </source>
</evidence>
<dbReference type="eggNOG" id="KOG0810">
    <property type="taxonomic scope" value="Eukaryota"/>
</dbReference>
<keyword evidence="4 7" id="KW-0812">Transmembrane</keyword>
<reference evidence="10" key="2">
    <citation type="submission" date="2010-04" db="EMBL/GenBank/DDBJ databases">
        <authorList>
            <person name="Buell R."/>
            <person name="Hamilton J."/>
            <person name="Hostetler J."/>
        </authorList>
    </citation>
    <scope>NUCLEOTIDE SEQUENCE [LARGE SCALE GENOMIC DNA]</scope>
    <source>
        <strain evidence="10">DAOM:BR144</strain>
    </source>
</reference>
<dbReference type="EMBL" id="GL376635">
    <property type="status" value="NOT_ANNOTATED_CDS"/>
    <property type="molecule type" value="Genomic_DNA"/>
</dbReference>
<dbReference type="InParanoid" id="K3WPF2"/>
<dbReference type="PANTHER" id="PTHR19957">
    <property type="entry name" value="SYNTAXIN"/>
    <property type="match status" value="1"/>
</dbReference>
<dbReference type="PROSITE" id="PS00914">
    <property type="entry name" value="SYNTAXIN"/>
    <property type="match status" value="1"/>
</dbReference>
<dbReference type="InterPro" id="IPR006011">
    <property type="entry name" value="Syntaxin_N"/>
</dbReference>
<dbReference type="Proteomes" id="UP000019132">
    <property type="component" value="Unassembled WGS sequence"/>
</dbReference>
<accession>K3WPF2</accession>
<evidence type="ECO:0000256" key="1">
    <source>
        <dbReference type="ARBA" id="ARBA00004211"/>
    </source>
</evidence>
<feature type="domain" description="T-SNARE coiled-coil homology" evidence="8">
    <location>
        <begin position="80"/>
        <end position="138"/>
    </location>
</feature>
<reference evidence="10" key="1">
    <citation type="journal article" date="2010" name="Genome Biol.">
        <title>Genome sequence of the necrotrophic plant pathogen Pythium ultimum reveals original pathogenicity mechanisms and effector repertoire.</title>
        <authorList>
            <person name="Levesque C.A."/>
            <person name="Brouwer H."/>
            <person name="Cano L."/>
            <person name="Hamilton J.P."/>
            <person name="Holt C."/>
            <person name="Huitema E."/>
            <person name="Raffaele S."/>
            <person name="Robideau G.P."/>
            <person name="Thines M."/>
            <person name="Win J."/>
            <person name="Zerillo M.M."/>
            <person name="Beakes G.W."/>
            <person name="Boore J.L."/>
            <person name="Busam D."/>
            <person name="Dumas B."/>
            <person name="Ferriera S."/>
            <person name="Fuerstenberg S.I."/>
            <person name="Gachon C.M."/>
            <person name="Gaulin E."/>
            <person name="Govers F."/>
            <person name="Grenville-Briggs L."/>
            <person name="Horner N."/>
            <person name="Hostetler J."/>
            <person name="Jiang R.H."/>
            <person name="Johnson J."/>
            <person name="Krajaejun T."/>
            <person name="Lin H."/>
            <person name="Meijer H.J."/>
            <person name="Moore B."/>
            <person name="Morris P."/>
            <person name="Phuntmart V."/>
            <person name="Puiu D."/>
            <person name="Shetty J."/>
            <person name="Stajich J.E."/>
            <person name="Tripathy S."/>
            <person name="Wawra S."/>
            <person name="van West P."/>
            <person name="Whitty B.R."/>
            <person name="Coutinho P.M."/>
            <person name="Henrissat B."/>
            <person name="Martin F."/>
            <person name="Thomas P.D."/>
            <person name="Tyler B.M."/>
            <person name="De Vries R.P."/>
            <person name="Kamoun S."/>
            <person name="Yandell M."/>
            <person name="Tisserat N."/>
            <person name="Buell C.R."/>
        </authorList>
    </citation>
    <scope>NUCLEOTIDE SEQUENCE</scope>
    <source>
        <strain evidence="10">DAOM:BR144</strain>
    </source>
</reference>
<feature type="transmembrane region" description="Helical" evidence="7">
    <location>
        <begin position="150"/>
        <end position="169"/>
    </location>
</feature>
<dbReference type="Gene3D" id="1.20.5.110">
    <property type="match status" value="1"/>
</dbReference>
<dbReference type="PANTHER" id="PTHR19957:SF307">
    <property type="entry name" value="PROTEIN SSO1-RELATED"/>
    <property type="match status" value="1"/>
</dbReference>